<gene>
    <name evidence="5" type="ORF">BYL167_LOCUS74086</name>
</gene>
<dbReference type="InterPro" id="IPR021841">
    <property type="entry name" value="VAC14_Fig4p-bd"/>
</dbReference>
<dbReference type="PANTHER" id="PTHR16023">
    <property type="entry name" value="TAX1 BINDING PROTEIN-RELATED"/>
    <property type="match status" value="1"/>
</dbReference>
<dbReference type="EMBL" id="CAJOBH010264051">
    <property type="protein sequence ID" value="CAF5159084.1"/>
    <property type="molecule type" value="Genomic_DNA"/>
</dbReference>
<evidence type="ECO:0000256" key="2">
    <source>
        <dbReference type="ARBA" id="ARBA00022737"/>
    </source>
</evidence>
<dbReference type="PANTHER" id="PTHR16023:SF0">
    <property type="entry name" value="PROTEIN VAC14 HOMOLOG"/>
    <property type="match status" value="1"/>
</dbReference>
<keyword evidence="2" id="KW-0677">Repeat</keyword>
<dbReference type="GO" id="GO:0006661">
    <property type="term" value="P:phosphatidylinositol biosynthetic process"/>
    <property type="evidence" value="ECO:0007669"/>
    <property type="project" value="InterPro"/>
</dbReference>
<dbReference type="Pfam" id="PF11916">
    <property type="entry name" value="Vac14_Fig4_bd"/>
    <property type="match status" value="1"/>
</dbReference>
<evidence type="ECO:0000313" key="5">
    <source>
        <dbReference type="EMBL" id="CAF5159084.1"/>
    </source>
</evidence>
<dbReference type="InterPro" id="IPR026825">
    <property type="entry name" value="Vac14"/>
</dbReference>
<comment type="subcellular location">
    <subcellularLocation>
        <location evidence="1">Endomembrane system</location>
    </subcellularLocation>
</comment>
<comment type="caution">
    <text evidence="5">The sequence shown here is derived from an EMBL/GenBank/DDBJ whole genome shotgun (WGS) entry which is preliminary data.</text>
</comment>
<evidence type="ECO:0000259" key="4">
    <source>
        <dbReference type="Pfam" id="PF11916"/>
    </source>
</evidence>
<evidence type="ECO:0000256" key="1">
    <source>
        <dbReference type="ARBA" id="ARBA00004308"/>
    </source>
</evidence>
<reference evidence="5" key="1">
    <citation type="submission" date="2021-02" db="EMBL/GenBank/DDBJ databases">
        <authorList>
            <person name="Nowell W R."/>
        </authorList>
    </citation>
    <scope>NUCLEOTIDE SEQUENCE</scope>
</reference>
<accession>A0A8S3GD46</accession>
<evidence type="ECO:0000256" key="3">
    <source>
        <dbReference type="ARBA" id="ARBA00023136"/>
    </source>
</evidence>
<sequence>MYRRKNLRDCNISLSVAMYDLRLALLDVENNQTLIRALCGLLMLLPGKTDAFHVLRRRLECVPNFIDKFTSLDKRVA</sequence>
<proteinExistence type="predicted"/>
<dbReference type="GO" id="GO:0010008">
    <property type="term" value="C:endosome membrane"/>
    <property type="evidence" value="ECO:0007669"/>
    <property type="project" value="TreeGrafter"/>
</dbReference>
<evidence type="ECO:0000313" key="6">
    <source>
        <dbReference type="Proteomes" id="UP000681967"/>
    </source>
</evidence>
<keyword evidence="3" id="KW-0472">Membrane</keyword>
<feature type="non-terminal residue" evidence="5">
    <location>
        <position position="1"/>
    </location>
</feature>
<feature type="domain" description="Vacuolar protein 14 C-terminal Fig4-binding" evidence="4">
    <location>
        <begin position="18"/>
        <end position="62"/>
    </location>
</feature>
<organism evidence="5 6">
    <name type="scientific">Rotaria magnacalcarata</name>
    <dbReference type="NCBI Taxonomy" id="392030"/>
    <lineage>
        <taxon>Eukaryota</taxon>
        <taxon>Metazoa</taxon>
        <taxon>Spiralia</taxon>
        <taxon>Gnathifera</taxon>
        <taxon>Rotifera</taxon>
        <taxon>Eurotatoria</taxon>
        <taxon>Bdelloidea</taxon>
        <taxon>Philodinida</taxon>
        <taxon>Philodinidae</taxon>
        <taxon>Rotaria</taxon>
    </lineage>
</organism>
<dbReference type="Proteomes" id="UP000681967">
    <property type="component" value="Unassembled WGS sequence"/>
</dbReference>
<dbReference type="AlphaFoldDB" id="A0A8S3GD46"/>
<protein>
    <recommendedName>
        <fullName evidence="4">Vacuolar protein 14 C-terminal Fig4-binding domain-containing protein</fullName>
    </recommendedName>
</protein>
<name>A0A8S3GD46_9BILA</name>
<dbReference type="GO" id="GO:0070772">
    <property type="term" value="C:PAS complex"/>
    <property type="evidence" value="ECO:0007669"/>
    <property type="project" value="InterPro"/>
</dbReference>
<feature type="non-terminal residue" evidence="5">
    <location>
        <position position="77"/>
    </location>
</feature>